<evidence type="ECO:0000313" key="3">
    <source>
        <dbReference type="Proteomes" id="UP000663879"/>
    </source>
</evidence>
<evidence type="ECO:0000256" key="1">
    <source>
        <dbReference type="SAM" id="MobiDB-lite"/>
    </source>
</evidence>
<evidence type="ECO:0000313" key="2">
    <source>
        <dbReference type="EMBL" id="CAF1075820.1"/>
    </source>
</evidence>
<organism evidence="2 3">
    <name type="scientific">Brachionus calyciflorus</name>
    <dbReference type="NCBI Taxonomy" id="104777"/>
    <lineage>
        <taxon>Eukaryota</taxon>
        <taxon>Metazoa</taxon>
        <taxon>Spiralia</taxon>
        <taxon>Gnathifera</taxon>
        <taxon>Rotifera</taxon>
        <taxon>Eurotatoria</taxon>
        <taxon>Monogononta</taxon>
        <taxon>Pseudotrocha</taxon>
        <taxon>Ploima</taxon>
        <taxon>Brachionidae</taxon>
        <taxon>Brachionus</taxon>
    </lineage>
</organism>
<feature type="compositionally biased region" description="Polar residues" evidence="1">
    <location>
        <begin position="27"/>
        <end position="43"/>
    </location>
</feature>
<proteinExistence type="predicted"/>
<gene>
    <name evidence="2" type="ORF">OXX778_LOCUS19957</name>
</gene>
<protein>
    <submittedName>
        <fullName evidence="2">Uncharacterized protein</fullName>
    </submittedName>
</protein>
<dbReference type="AlphaFoldDB" id="A0A814M7U3"/>
<dbReference type="EMBL" id="CAJNOC010006344">
    <property type="protein sequence ID" value="CAF1075820.1"/>
    <property type="molecule type" value="Genomic_DNA"/>
</dbReference>
<keyword evidence="3" id="KW-1185">Reference proteome</keyword>
<accession>A0A814M7U3</accession>
<feature type="compositionally biased region" description="Low complexity" evidence="1">
    <location>
        <begin position="1"/>
        <end position="26"/>
    </location>
</feature>
<reference evidence="2" key="1">
    <citation type="submission" date="2021-02" db="EMBL/GenBank/DDBJ databases">
        <authorList>
            <person name="Nowell W R."/>
        </authorList>
    </citation>
    <scope>NUCLEOTIDE SEQUENCE</scope>
    <source>
        <strain evidence="2">Ploen Becks lab</strain>
    </source>
</reference>
<comment type="caution">
    <text evidence="2">The sequence shown here is derived from an EMBL/GenBank/DDBJ whole genome shotgun (WGS) entry which is preliminary data.</text>
</comment>
<name>A0A814M7U3_9BILA</name>
<feature type="region of interest" description="Disordered" evidence="1">
    <location>
        <begin position="1"/>
        <end position="43"/>
    </location>
</feature>
<dbReference type="Proteomes" id="UP000663879">
    <property type="component" value="Unassembled WGS sequence"/>
</dbReference>
<sequence length="91" mass="10106">MSIETSMPTTSNKTPTSNKTYKTSTNLLGSPSNHQSNNKSQFSLSKFIDRSNNLPNLNSNSIVLKEQFKHNNSNNVSYVAQIDEIKAVSKN</sequence>